<accession>A0A915DGP0</accession>
<evidence type="ECO:0000313" key="1">
    <source>
        <dbReference type="Proteomes" id="UP000887574"/>
    </source>
</evidence>
<keyword evidence="1" id="KW-1185">Reference proteome</keyword>
<reference evidence="2" key="1">
    <citation type="submission" date="2022-11" db="UniProtKB">
        <authorList>
            <consortium name="WormBaseParasite"/>
        </authorList>
    </citation>
    <scope>IDENTIFICATION</scope>
</reference>
<dbReference type="WBParaSite" id="jg19338">
    <property type="protein sequence ID" value="jg19338"/>
    <property type="gene ID" value="jg19338"/>
</dbReference>
<dbReference type="Proteomes" id="UP000887574">
    <property type="component" value="Unplaced"/>
</dbReference>
<sequence length="190" mass="18817">MSSILLTSLTELDVSTNCVGDRSVEVGSVGRLPGTAGASVGQGGSVGKVNAAGVVLVVSKEFTAKLRLAEAVTGAGKVANENGDGVVVSIVGRVGKGGKVGIGPTVGSPKATNKEFSGCKVVADKGSADREFGVDSGGIRVNGTGVVATGKFRRLTVGIRVVWVLTGGNRVNGDGVVVKGGIRVNGAGLW</sequence>
<dbReference type="AlphaFoldDB" id="A0A915DGP0"/>
<name>A0A915DGP0_9BILA</name>
<proteinExistence type="predicted"/>
<evidence type="ECO:0000313" key="2">
    <source>
        <dbReference type="WBParaSite" id="jg19338"/>
    </source>
</evidence>
<protein>
    <submittedName>
        <fullName evidence="2">Uncharacterized protein</fullName>
    </submittedName>
</protein>
<organism evidence="1 2">
    <name type="scientific">Ditylenchus dipsaci</name>
    <dbReference type="NCBI Taxonomy" id="166011"/>
    <lineage>
        <taxon>Eukaryota</taxon>
        <taxon>Metazoa</taxon>
        <taxon>Ecdysozoa</taxon>
        <taxon>Nematoda</taxon>
        <taxon>Chromadorea</taxon>
        <taxon>Rhabditida</taxon>
        <taxon>Tylenchina</taxon>
        <taxon>Tylenchomorpha</taxon>
        <taxon>Sphaerularioidea</taxon>
        <taxon>Anguinidae</taxon>
        <taxon>Anguininae</taxon>
        <taxon>Ditylenchus</taxon>
    </lineage>
</organism>